<keyword evidence="3" id="KW-1185">Reference proteome</keyword>
<protein>
    <submittedName>
        <fullName evidence="2">Uncharacterized protein</fullName>
    </submittedName>
</protein>
<organism evidence="2 3">
    <name type="scientific">Amycolatopsis samaneae</name>
    <dbReference type="NCBI Taxonomy" id="664691"/>
    <lineage>
        <taxon>Bacteria</taxon>
        <taxon>Bacillati</taxon>
        <taxon>Actinomycetota</taxon>
        <taxon>Actinomycetes</taxon>
        <taxon>Pseudonocardiales</taxon>
        <taxon>Pseudonocardiaceae</taxon>
        <taxon>Amycolatopsis</taxon>
    </lineage>
</organism>
<reference evidence="3" key="1">
    <citation type="journal article" date="2019" name="Int. J. Syst. Evol. Microbiol.">
        <title>The Global Catalogue of Microorganisms (GCM) 10K type strain sequencing project: providing services to taxonomists for standard genome sequencing and annotation.</title>
        <authorList>
            <consortium name="The Broad Institute Genomics Platform"/>
            <consortium name="The Broad Institute Genome Sequencing Center for Infectious Disease"/>
            <person name="Wu L."/>
            <person name="Ma J."/>
        </authorList>
    </citation>
    <scope>NUCLEOTIDE SEQUENCE [LARGE SCALE GENOMIC DNA]</scope>
    <source>
        <strain evidence="3">CGMCC 4.7643</strain>
    </source>
</reference>
<accession>A0ABW5GH63</accession>
<feature type="compositionally biased region" description="Low complexity" evidence="1">
    <location>
        <begin position="1"/>
        <end position="13"/>
    </location>
</feature>
<name>A0ABW5GH63_9PSEU</name>
<gene>
    <name evidence="2" type="ORF">ACFSYJ_16650</name>
</gene>
<evidence type="ECO:0000256" key="1">
    <source>
        <dbReference type="SAM" id="MobiDB-lite"/>
    </source>
</evidence>
<evidence type="ECO:0000313" key="2">
    <source>
        <dbReference type="EMBL" id="MFD2460242.1"/>
    </source>
</evidence>
<evidence type="ECO:0000313" key="3">
    <source>
        <dbReference type="Proteomes" id="UP001597419"/>
    </source>
</evidence>
<dbReference type="RefSeq" id="WP_345398170.1">
    <property type="nucleotide sequence ID" value="NZ_BAABHG010000009.1"/>
</dbReference>
<feature type="region of interest" description="Disordered" evidence="1">
    <location>
        <begin position="1"/>
        <end position="26"/>
    </location>
</feature>
<feature type="region of interest" description="Disordered" evidence="1">
    <location>
        <begin position="60"/>
        <end position="79"/>
    </location>
</feature>
<dbReference type="Proteomes" id="UP001597419">
    <property type="component" value="Unassembled WGS sequence"/>
</dbReference>
<dbReference type="EMBL" id="JBHUKU010000008">
    <property type="protein sequence ID" value="MFD2460242.1"/>
    <property type="molecule type" value="Genomic_DNA"/>
</dbReference>
<sequence length="79" mass="7769">MLDGDTADTATRAGGRGNAGLGVARRRGRAGCEAPVGVHVGLGATKAQVTAAYPNLVEGINGSHAPVPGNARADQSCSN</sequence>
<comment type="caution">
    <text evidence="2">The sequence shown here is derived from an EMBL/GenBank/DDBJ whole genome shotgun (WGS) entry which is preliminary data.</text>
</comment>
<proteinExistence type="predicted"/>